<organism evidence="6 9">
    <name type="scientific">Carbonactinospora thermoautotrophica</name>
    <dbReference type="NCBI Taxonomy" id="1469144"/>
    <lineage>
        <taxon>Bacteria</taxon>
        <taxon>Bacillati</taxon>
        <taxon>Actinomycetota</taxon>
        <taxon>Actinomycetes</taxon>
        <taxon>Kitasatosporales</taxon>
        <taxon>Carbonactinosporaceae</taxon>
        <taxon>Carbonactinospora</taxon>
    </lineage>
</organism>
<dbReference type="AlphaFoldDB" id="A0A132MIB1"/>
<dbReference type="PATRIC" id="fig|1469144.8.peg.300"/>
<dbReference type="Gene3D" id="3.90.180.10">
    <property type="entry name" value="Medium-chain alcohol dehydrogenases, catalytic domain"/>
    <property type="match status" value="1"/>
</dbReference>
<evidence type="ECO:0000313" key="7">
    <source>
        <dbReference type="EMBL" id="KWX08577.1"/>
    </source>
</evidence>
<evidence type="ECO:0000256" key="1">
    <source>
        <dbReference type="ARBA" id="ARBA00001947"/>
    </source>
</evidence>
<accession>A0A132MIB1</accession>
<evidence type="ECO:0000313" key="8">
    <source>
        <dbReference type="Proteomes" id="UP000070598"/>
    </source>
</evidence>
<feature type="domain" description="Alcohol dehydrogenase-like C-terminal" evidence="4">
    <location>
        <begin position="184"/>
        <end position="308"/>
    </location>
</feature>
<dbReference type="RefSeq" id="WP_067071277.1">
    <property type="nucleotide sequence ID" value="NZ_JYIJ01000019.1"/>
</dbReference>
<evidence type="ECO:0000259" key="5">
    <source>
        <dbReference type="Pfam" id="PF08240"/>
    </source>
</evidence>
<name>A0A132MIB1_9ACTN</name>
<dbReference type="Proteomes" id="UP000070659">
    <property type="component" value="Unassembled WGS sequence"/>
</dbReference>
<evidence type="ECO:0000256" key="3">
    <source>
        <dbReference type="ARBA" id="ARBA00022833"/>
    </source>
</evidence>
<protein>
    <recommendedName>
        <fullName evidence="10">Alcohol dehydrogenase</fullName>
    </recommendedName>
</protein>
<comment type="cofactor">
    <cofactor evidence="1">
        <name>Zn(2+)</name>
        <dbReference type="ChEBI" id="CHEBI:29105"/>
    </cofactor>
</comment>
<comment type="caution">
    <text evidence="6">The sequence shown here is derived from an EMBL/GenBank/DDBJ whole genome shotgun (WGS) entry which is preliminary data.</text>
</comment>
<dbReference type="InterPro" id="IPR036291">
    <property type="entry name" value="NAD(P)-bd_dom_sf"/>
</dbReference>
<sequence>MRAAVYQGPGDVKIAEVADPRIEDSRDLIVKTRTASMCGSDLYLYNGEVEQMVVPGRTTLGHEICAEVVETGEDVTRFSPGDRVTFPYSVSCGLCFMCRAGQTAHCETSGKAIYGYGTAFGDLGGSQAEYVRVPLADNHLEHVPDSIDDEAALLLSCNLPAAIIAVEAAEIRPTDTVAVIGCGPTGLLALQLARRRTHAPVLAFDRVAYRLARAEQLGATPVNVDRDPVPEKVAEVTAGRGVDKVVEFAGRGPAFGLAVSIARPGGVISGGGVYLENEYPVSLFDMYFKNLQLRLNGFANAKTAQWQAMRVLEHGVIDPAAVITHRVTLEEFPDAAAAFAARADGFLKLVITP</sequence>
<evidence type="ECO:0008006" key="10">
    <source>
        <dbReference type="Google" id="ProtNLM"/>
    </source>
</evidence>
<proteinExistence type="predicted"/>
<dbReference type="InterPro" id="IPR011032">
    <property type="entry name" value="GroES-like_sf"/>
</dbReference>
<dbReference type="SUPFAM" id="SSF51735">
    <property type="entry name" value="NAD(P)-binding Rossmann-fold domains"/>
    <property type="match status" value="1"/>
</dbReference>
<dbReference type="GO" id="GO:0046872">
    <property type="term" value="F:metal ion binding"/>
    <property type="evidence" value="ECO:0007669"/>
    <property type="project" value="UniProtKB-KW"/>
</dbReference>
<dbReference type="EMBL" id="JYIK01000965">
    <property type="protein sequence ID" value="KWX08577.1"/>
    <property type="molecule type" value="Genomic_DNA"/>
</dbReference>
<evidence type="ECO:0000259" key="4">
    <source>
        <dbReference type="Pfam" id="PF00107"/>
    </source>
</evidence>
<feature type="domain" description="Alcohol dehydrogenase-like N-terminal" evidence="5">
    <location>
        <begin position="26"/>
        <end position="136"/>
    </location>
</feature>
<reference evidence="6 9" key="2">
    <citation type="submission" date="2015-02" db="EMBL/GenBank/DDBJ databases">
        <title>Physiological reanalysis, assessment of diazotrophy, and genome sequences of multiple isolates of Streptomyces thermoautotrophicus.</title>
        <authorList>
            <person name="MacKellar D.C."/>
            <person name="Lieber L."/>
            <person name="Norman J."/>
            <person name="Bolger A."/>
            <person name="Tobin C."/>
            <person name="Murray J.W."/>
            <person name="Prell J."/>
        </authorList>
    </citation>
    <scope>NUCLEOTIDE SEQUENCE [LARGE SCALE GENOMIC DNA]</scope>
    <source>
        <strain evidence="6 9">UBT1</strain>
    </source>
</reference>
<dbReference type="Proteomes" id="UP000070598">
    <property type="component" value="Unassembled WGS sequence"/>
</dbReference>
<dbReference type="InterPro" id="IPR013154">
    <property type="entry name" value="ADH-like_N"/>
</dbReference>
<dbReference type="SUPFAM" id="SSF50129">
    <property type="entry name" value="GroES-like"/>
    <property type="match status" value="1"/>
</dbReference>
<gene>
    <name evidence="6" type="ORF">TH66_18655</name>
    <name evidence="7" type="ORF">TR74_14330</name>
</gene>
<evidence type="ECO:0000313" key="6">
    <source>
        <dbReference type="EMBL" id="KWW97592.1"/>
    </source>
</evidence>
<keyword evidence="3" id="KW-0862">Zinc</keyword>
<dbReference type="Gene3D" id="3.40.50.720">
    <property type="entry name" value="NAD(P)-binding Rossmann-like Domain"/>
    <property type="match status" value="1"/>
</dbReference>
<evidence type="ECO:0000256" key="2">
    <source>
        <dbReference type="ARBA" id="ARBA00022723"/>
    </source>
</evidence>
<dbReference type="InterPro" id="IPR013149">
    <property type="entry name" value="ADH-like_C"/>
</dbReference>
<keyword evidence="2" id="KW-0479">Metal-binding</keyword>
<dbReference type="PANTHER" id="PTHR42813:SF2">
    <property type="entry name" value="DEHYDROGENASE, ZINC-CONTAINING, PUTATIVE (AFU_ORTHOLOGUE AFUA_2G02810)-RELATED"/>
    <property type="match status" value="1"/>
</dbReference>
<reference evidence="8" key="1">
    <citation type="submission" date="2015-02" db="EMBL/GenBank/DDBJ databases">
        <title>Physiological reanalysis, assessment of diazotrophy, and genome sequences of multiple isolates of Streptomyces thermoautotrophicus.</title>
        <authorList>
            <person name="MacKellar D.C."/>
            <person name="Lieber L."/>
            <person name="Norman J."/>
            <person name="Bolger A."/>
            <person name="Tobin C."/>
            <person name="Murray J.W."/>
            <person name="Friesen M."/>
            <person name="Prell J."/>
        </authorList>
    </citation>
    <scope>NUCLEOTIDE SEQUENCE [LARGE SCALE GENOMIC DNA]</scope>
    <source>
        <strain evidence="8">UBT1</strain>
    </source>
</reference>
<dbReference type="Pfam" id="PF00107">
    <property type="entry name" value="ADH_zinc_N"/>
    <property type="match status" value="1"/>
</dbReference>
<dbReference type="Pfam" id="PF08240">
    <property type="entry name" value="ADH_N"/>
    <property type="match status" value="1"/>
</dbReference>
<evidence type="ECO:0000313" key="9">
    <source>
        <dbReference type="Proteomes" id="UP000070659"/>
    </source>
</evidence>
<dbReference type="PANTHER" id="PTHR42813">
    <property type="entry name" value="ZINC-TYPE ALCOHOL DEHYDROGENASE-LIKE"/>
    <property type="match status" value="1"/>
</dbReference>
<dbReference type="EMBL" id="JYIJ01000019">
    <property type="protein sequence ID" value="KWW97592.1"/>
    <property type="molecule type" value="Genomic_DNA"/>
</dbReference>